<protein>
    <recommendedName>
        <fullName evidence="2">Tetrapyrrole methylase domain-containing protein</fullName>
    </recommendedName>
</protein>
<dbReference type="Proteomes" id="UP000708148">
    <property type="component" value="Unassembled WGS sequence"/>
</dbReference>
<feature type="compositionally biased region" description="Basic and acidic residues" evidence="1">
    <location>
        <begin position="38"/>
        <end position="48"/>
    </location>
</feature>
<proteinExistence type="predicted"/>
<keyword evidence="4" id="KW-1185">Reference proteome</keyword>
<dbReference type="OrthoDB" id="289942at2759"/>
<dbReference type="Gene3D" id="3.40.1010.10">
    <property type="entry name" value="Cobalt-precorrin-4 Transmethylase, Domain 1"/>
    <property type="match status" value="1"/>
</dbReference>
<dbReference type="PANTHER" id="PTHR46111:SF1">
    <property type="entry name" value="RIBOSOMAL RNA SMALL SUBUNIT METHYLTRANSFERASE I"/>
    <property type="match status" value="1"/>
</dbReference>
<gene>
    <name evidence="3" type="ORF">OSTQU699_LOCUS8701</name>
</gene>
<evidence type="ECO:0000313" key="4">
    <source>
        <dbReference type="Proteomes" id="UP000708148"/>
    </source>
</evidence>
<dbReference type="EMBL" id="CAJHUC010002174">
    <property type="protein sequence ID" value="CAD7703344.1"/>
    <property type="molecule type" value="Genomic_DNA"/>
</dbReference>
<evidence type="ECO:0000256" key="1">
    <source>
        <dbReference type="SAM" id="MobiDB-lite"/>
    </source>
</evidence>
<feature type="region of interest" description="Disordered" evidence="1">
    <location>
        <begin position="1"/>
        <end position="50"/>
    </location>
</feature>
<name>A0A8S1JAT8_9CHLO</name>
<dbReference type="InterPro" id="IPR035996">
    <property type="entry name" value="4pyrrol_Methylase_sf"/>
</dbReference>
<accession>A0A8S1JAT8</accession>
<dbReference type="InterPro" id="IPR014777">
    <property type="entry name" value="4pyrrole_Mease_sub1"/>
</dbReference>
<dbReference type="SUPFAM" id="SSF53790">
    <property type="entry name" value="Tetrapyrrole methylase"/>
    <property type="match status" value="1"/>
</dbReference>
<evidence type="ECO:0000259" key="2">
    <source>
        <dbReference type="Pfam" id="PF00590"/>
    </source>
</evidence>
<feature type="compositionally biased region" description="Polar residues" evidence="1">
    <location>
        <begin position="15"/>
        <end position="27"/>
    </location>
</feature>
<dbReference type="GO" id="GO:0008168">
    <property type="term" value="F:methyltransferase activity"/>
    <property type="evidence" value="ECO:0007669"/>
    <property type="project" value="InterPro"/>
</dbReference>
<evidence type="ECO:0000313" key="3">
    <source>
        <dbReference type="EMBL" id="CAD7703344.1"/>
    </source>
</evidence>
<feature type="domain" description="Tetrapyrrole methylase" evidence="2">
    <location>
        <begin position="52"/>
        <end position="123"/>
    </location>
</feature>
<dbReference type="Pfam" id="PF00590">
    <property type="entry name" value="TP_methylase"/>
    <property type="match status" value="1"/>
</dbReference>
<dbReference type="InterPro" id="IPR008189">
    <property type="entry name" value="rRNA_ssu_MeTfrase_I"/>
</dbReference>
<organism evidence="3 4">
    <name type="scientific">Ostreobium quekettii</name>
    <dbReference type="NCBI Taxonomy" id="121088"/>
    <lineage>
        <taxon>Eukaryota</taxon>
        <taxon>Viridiplantae</taxon>
        <taxon>Chlorophyta</taxon>
        <taxon>core chlorophytes</taxon>
        <taxon>Ulvophyceae</taxon>
        <taxon>TCBD clade</taxon>
        <taxon>Bryopsidales</taxon>
        <taxon>Ostreobineae</taxon>
        <taxon>Ostreobiaceae</taxon>
        <taxon>Ostreobium</taxon>
    </lineage>
</organism>
<sequence>MMMRPFAMNGGSRLSPRSTPGPSSAQRGYSIAPGGENDNEHEGEDRQLEPGLHVVATPIGNLGDVTLRALETLRRASCVLAEDTRHTAKLMSVHGLRAEMRSCHGRNEAGRAAEVAARVARGEVRQWPSSVLLAHQE</sequence>
<dbReference type="PANTHER" id="PTHR46111">
    <property type="entry name" value="RIBOSOMAL RNA SMALL SUBUNIT METHYLTRANSFERASE I"/>
    <property type="match status" value="1"/>
</dbReference>
<dbReference type="AlphaFoldDB" id="A0A8S1JAT8"/>
<reference evidence="3" key="1">
    <citation type="submission" date="2020-12" db="EMBL/GenBank/DDBJ databases">
        <authorList>
            <person name="Iha C."/>
        </authorList>
    </citation>
    <scope>NUCLEOTIDE SEQUENCE</scope>
</reference>
<dbReference type="InterPro" id="IPR000878">
    <property type="entry name" value="4pyrrol_Mease"/>
</dbReference>
<comment type="caution">
    <text evidence="3">The sequence shown here is derived from an EMBL/GenBank/DDBJ whole genome shotgun (WGS) entry which is preliminary data.</text>
</comment>